<feature type="compositionally biased region" description="Basic residues" evidence="5">
    <location>
        <begin position="24"/>
        <end position="33"/>
    </location>
</feature>
<name>A0A0C9UU68_SPHS4</name>
<gene>
    <name evidence="7" type="ORF">M422DRAFT_269968</name>
</gene>
<dbReference type="HOGENOM" id="CLU_070654_0_0_1"/>
<organism evidence="7 8">
    <name type="scientific">Sphaerobolus stellatus (strain SS14)</name>
    <dbReference type="NCBI Taxonomy" id="990650"/>
    <lineage>
        <taxon>Eukaryota</taxon>
        <taxon>Fungi</taxon>
        <taxon>Dikarya</taxon>
        <taxon>Basidiomycota</taxon>
        <taxon>Agaricomycotina</taxon>
        <taxon>Agaricomycetes</taxon>
        <taxon>Phallomycetidae</taxon>
        <taxon>Geastrales</taxon>
        <taxon>Sphaerobolaceae</taxon>
        <taxon>Sphaerobolus</taxon>
    </lineage>
</organism>
<dbReference type="InterPro" id="IPR003653">
    <property type="entry name" value="Peptidase_C48_C"/>
</dbReference>
<feature type="domain" description="Ubiquitin-like protease family profile" evidence="6">
    <location>
        <begin position="62"/>
        <end position="232"/>
    </location>
</feature>
<dbReference type="PANTHER" id="PTHR46915">
    <property type="entry name" value="UBIQUITIN-LIKE PROTEASE 4-RELATED"/>
    <property type="match status" value="1"/>
</dbReference>
<sequence>MNQLEVIYISSDDCSPTKQPNKKDKNKHKADKARQMKLRAPDVAFEYESWLPTRAGPPPRYWIFLVQDLQRFEPGEYFSHEIIHFGLALWYERHLSTCRQSMKLLALSTFFWDTYVKNGYKKVSKWNSHIDVFTLDLIIIPVNKDNHWFAFAICHLAACLGNERPFYILGLDSLAWGHAKIRDEIRDWIAAELMARHSRLRDSAMISMDIPVAIQPNYVDCGPYMLHNIDRLVRSFDTVLSHINSDGTSFSPELGDEDIWRSDAAAGKRQELRTLARHYLPRGS</sequence>
<feature type="region of interest" description="Disordered" evidence="5">
    <location>
        <begin position="12"/>
        <end position="33"/>
    </location>
</feature>
<dbReference type="EMBL" id="KN837299">
    <property type="protein sequence ID" value="KIJ28755.1"/>
    <property type="molecule type" value="Genomic_DNA"/>
</dbReference>
<keyword evidence="8" id="KW-1185">Reference proteome</keyword>
<dbReference type="GO" id="GO:0008234">
    <property type="term" value="F:cysteine-type peptidase activity"/>
    <property type="evidence" value="ECO:0007669"/>
    <property type="project" value="UniProtKB-KW"/>
</dbReference>
<protein>
    <recommendedName>
        <fullName evidence="6">Ubiquitin-like protease family profile domain-containing protein</fullName>
    </recommendedName>
</protein>
<dbReference type="PANTHER" id="PTHR46915:SF2">
    <property type="entry name" value="UBIQUITIN-LIKE PROTEASE 4"/>
    <property type="match status" value="1"/>
</dbReference>
<evidence type="ECO:0000256" key="5">
    <source>
        <dbReference type="SAM" id="MobiDB-lite"/>
    </source>
</evidence>
<dbReference type="InterPro" id="IPR038765">
    <property type="entry name" value="Papain-like_cys_pep_sf"/>
</dbReference>
<evidence type="ECO:0000256" key="3">
    <source>
        <dbReference type="ARBA" id="ARBA00022801"/>
    </source>
</evidence>
<keyword evidence="3" id="KW-0378">Hydrolase</keyword>
<evidence type="ECO:0000313" key="7">
    <source>
        <dbReference type="EMBL" id="KIJ28755.1"/>
    </source>
</evidence>
<evidence type="ECO:0000256" key="4">
    <source>
        <dbReference type="ARBA" id="ARBA00022807"/>
    </source>
</evidence>
<dbReference type="AlphaFoldDB" id="A0A0C9UU68"/>
<dbReference type="GO" id="GO:0006508">
    <property type="term" value="P:proteolysis"/>
    <property type="evidence" value="ECO:0007669"/>
    <property type="project" value="UniProtKB-KW"/>
</dbReference>
<dbReference type="GO" id="GO:0019783">
    <property type="term" value="F:ubiquitin-like protein peptidase activity"/>
    <property type="evidence" value="ECO:0007669"/>
    <property type="project" value="UniProtKB-ARBA"/>
</dbReference>
<keyword evidence="2" id="KW-0645">Protease</keyword>
<reference evidence="7 8" key="1">
    <citation type="submission" date="2014-06" db="EMBL/GenBank/DDBJ databases">
        <title>Evolutionary Origins and Diversification of the Mycorrhizal Mutualists.</title>
        <authorList>
            <consortium name="DOE Joint Genome Institute"/>
            <consortium name="Mycorrhizal Genomics Consortium"/>
            <person name="Kohler A."/>
            <person name="Kuo A."/>
            <person name="Nagy L.G."/>
            <person name="Floudas D."/>
            <person name="Copeland A."/>
            <person name="Barry K.W."/>
            <person name="Cichocki N."/>
            <person name="Veneault-Fourrey C."/>
            <person name="LaButti K."/>
            <person name="Lindquist E.A."/>
            <person name="Lipzen A."/>
            <person name="Lundell T."/>
            <person name="Morin E."/>
            <person name="Murat C."/>
            <person name="Riley R."/>
            <person name="Ohm R."/>
            <person name="Sun H."/>
            <person name="Tunlid A."/>
            <person name="Henrissat B."/>
            <person name="Grigoriev I.V."/>
            <person name="Hibbett D.S."/>
            <person name="Martin F."/>
        </authorList>
    </citation>
    <scope>NUCLEOTIDE SEQUENCE [LARGE SCALE GENOMIC DNA]</scope>
    <source>
        <strain evidence="7 8">SS14</strain>
    </source>
</reference>
<evidence type="ECO:0000259" key="6">
    <source>
        <dbReference type="PROSITE" id="PS50600"/>
    </source>
</evidence>
<dbReference type="GO" id="GO:0016926">
    <property type="term" value="P:protein desumoylation"/>
    <property type="evidence" value="ECO:0007669"/>
    <property type="project" value="UniProtKB-ARBA"/>
</dbReference>
<dbReference type="Proteomes" id="UP000054279">
    <property type="component" value="Unassembled WGS sequence"/>
</dbReference>
<dbReference type="Gene3D" id="3.40.395.10">
    <property type="entry name" value="Adenoviral Proteinase, Chain A"/>
    <property type="match status" value="1"/>
</dbReference>
<dbReference type="PROSITE" id="PS50600">
    <property type="entry name" value="ULP_PROTEASE"/>
    <property type="match status" value="1"/>
</dbReference>
<keyword evidence="4" id="KW-0788">Thiol protease</keyword>
<dbReference type="Pfam" id="PF02902">
    <property type="entry name" value="Peptidase_C48"/>
    <property type="match status" value="1"/>
</dbReference>
<evidence type="ECO:0000313" key="8">
    <source>
        <dbReference type="Proteomes" id="UP000054279"/>
    </source>
</evidence>
<evidence type="ECO:0000256" key="1">
    <source>
        <dbReference type="ARBA" id="ARBA00005234"/>
    </source>
</evidence>
<accession>A0A0C9UU68</accession>
<evidence type="ECO:0000256" key="2">
    <source>
        <dbReference type="ARBA" id="ARBA00022670"/>
    </source>
</evidence>
<dbReference type="OrthoDB" id="442460at2759"/>
<comment type="similarity">
    <text evidence="1">Belongs to the peptidase C48 family.</text>
</comment>
<dbReference type="SUPFAM" id="SSF54001">
    <property type="entry name" value="Cysteine proteinases"/>
    <property type="match status" value="1"/>
</dbReference>
<proteinExistence type="inferred from homology"/>